<evidence type="ECO:0000313" key="2">
    <source>
        <dbReference type="Proteomes" id="UP001432027"/>
    </source>
</evidence>
<feature type="non-terminal residue" evidence="1">
    <location>
        <position position="80"/>
    </location>
</feature>
<protein>
    <submittedName>
        <fullName evidence="1">Uncharacterized protein</fullName>
    </submittedName>
</protein>
<sequence>CLQTRVKPAFGTNCEMLYMNGSYSLFAMNDATNAQTAHRQKNSLVHMTGDGARRWSKAITETPGSLHYWTNTRRRYGHTV</sequence>
<dbReference type="Proteomes" id="UP001432027">
    <property type="component" value="Unassembled WGS sequence"/>
</dbReference>
<dbReference type="EMBL" id="BTSX01000005">
    <property type="protein sequence ID" value="GMT02305.1"/>
    <property type="molecule type" value="Genomic_DNA"/>
</dbReference>
<evidence type="ECO:0000313" key="1">
    <source>
        <dbReference type="EMBL" id="GMT02305.1"/>
    </source>
</evidence>
<keyword evidence="2" id="KW-1185">Reference proteome</keyword>
<name>A0AAV5U7D5_9BILA</name>
<organism evidence="1 2">
    <name type="scientific">Pristionchus entomophagus</name>
    <dbReference type="NCBI Taxonomy" id="358040"/>
    <lineage>
        <taxon>Eukaryota</taxon>
        <taxon>Metazoa</taxon>
        <taxon>Ecdysozoa</taxon>
        <taxon>Nematoda</taxon>
        <taxon>Chromadorea</taxon>
        <taxon>Rhabditida</taxon>
        <taxon>Rhabditina</taxon>
        <taxon>Diplogasteromorpha</taxon>
        <taxon>Diplogasteroidea</taxon>
        <taxon>Neodiplogasteridae</taxon>
        <taxon>Pristionchus</taxon>
    </lineage>
</organism>
<comment type="caution">
    <text evidence="1">The sequence shown here is derived from an EMBL/GenBank/DDBJ whole genome shotgun (WGS) entry which is preliminary data.</text>
</comment>
<dbReference type="AlphaFoldDB" id="A0AAV5U7D5"/>
<accession>A0AAV5U7D5</accession>
<gene>
    <name evidence="1" type="ORF">PENTCL1PPCAC_24479</name>
</gene>
<reference evidence="1" key="1">
    <citation type="submission" date="2023-10" db="EMBL/GenBank/DDBJ databases">
        <title>Genome assembly of Pristionchus species.</title>
        <authorList>
            <person name="Yoshida K."/>
            <person name="Sommer R.J."/>
        </authorList>
    </citation>
    <scope>NUCLEOTIDE SEQUENCE</scope>
    <source>
        <strain evidence="1">RS0144</strain>
    </source>
</reference>
<proteinExistence type="predicted"/>
<feature type="non-terminal residue" evidence="1">
    <location>
        <position position="1"/>
    </location>
</feature>